<comment type="caution">
    <text evidence="5">The sequence shown here is derived from an EMBL/GenBank/DDBJ whole genome shotgun (WGS) entry which is preliminary data.</text>
</comment>
<dbReference type="InterPro" id="IPR043502">
    <property type="entry name" value="DNA/RNA_pol_sf"/>
</dbReference>
<accession>A0AA36GKI5</accession>
<gene>
    <name evidence="5" type="ORF">CYNAS_LOCUS4600</name>
</gene>
<proteinExistence type="predicted"/>
<protein>
    <recommendedName>
        <fullName evidence="7">Reverse transcriptase domain-containing protein</fullName>
    </recommendedName>
</protein>
<evidence type="ECO:0000256" key="2">
    <source>
        <dbReference type="SAM" id="MobiDB-lite"/>
    </source>
</evidence>
<sequence length="734" mass="82037">MSEPYQNDQHGPDPAVIPENSTPYVSDDIVQLRREDFDNIIAQIPTTTSTHSVSQPLMAQSTPLLFQASTRFKECSSQDSKDPSRIHLCRSKDVAQSKCVLIAEDSAIIEVNVQSRRRENQEIDRLLLSRSIVQVPKSEWGSTRINPISVAEGKKLRLILDLSSFNKSLKKVRVKYEDVARVLPLLPERGFMASFDLQAGYHHVKINDNFTHFLGFRWKNKIYKFLVLPFGLSPAPYIFTKLMRPLLKKWRATGLFVAIYLDDGLIWAKSAHECELAVAKIRDDLSRAGFFVAEDKCSWRPLQKMTWLGHVIDLEGYTLDITPARKEKASALATRLLNLRGVSLHERLKWQGTIASMHLVIPPGHKKRWKAVVAAIAEKQSKSTSLSYRWALSSKESAKLKGGVPNKPFVLTPSLLRPGVCGVPVSYDFLLDHRRRNASVTALVASQRGLDSVAAIIDSCIDNSVAPGTLNIYKRVKKNFLNFISNFNVPLAALSKLRNVFVAHLIDKGKSRSLGYHIAALSQFFGPMAGDDLEVQKALVRMAARRGPPTRYRTKATLEDVTHMIEWALKTQSKTALRAATMILLAFSAFLRLGEICSLRFSDLSYQGDALWWLLIRKSKTDQKGEGSTVAFHWDSIAQDLWDHYCDAYPPTSPSNHIFSCRGGSAMSKDYAARQIRKALGEAGLGAKKLTAHSFRGGAATNALNKGSDSHKIMLAGRWKTFTSFKAYIDPVAV</sequence>
<dbReference type="Gene3D" id="1.10.443.10">
    <property type="entry name" value="Intergrase catalytic core"/>
    <property type="match status" value="1"/>
</dbReference>
<dbReference type="InterPro" id="IPR011010">
    <property type="entry name" value="DNA_brk_join_enz"/>
</dbReference>
<name>A0AA36GKI5_CYLNA</name>
<dbReference type="Proteomes" id="UP001176961">
    <property type="component" value="Unassembled WGS sequence"/>
</dbReference>
<keyword evidence="6" id="KW-1185">Reference proteome</keyword>
<dbReference type="InterPro" id="IPR043128">
    <property type="entry name" value="Rev_trsase/Diguanyl_cyclase"/>
</dbReference>
<dbReference type="InterPro" id="IPR013762">
    <property type="entry name" value="Integrase-like_cat_sf"/>
</dbReference>
<dbReference type="InterPro" id="IPR000477">
    <property type="entry name" value="RT_dom"/>
</dbReference>
<dbReference type="InterPro" id="IPR052055">
    <property type="entry name" value="Hepadnavirus_pol/RT"/>
</dbReference>
<evidence type="ECO:0000256" key="1">
    <source>
        <dbReference type="ARBA" id="ARBA00023172"/>
    </source>
</evidence>
<dbReference type="Pfam" id="PF00078">
    <property type="entry name" value="RVT_1"/>
    <property type="match status" value="1"/>
</dbReference>
<evidence type="ECO:0008006" key="7">
    <source>
        <dbReference type="Google" id="ProtNLM"/>
    </source>
</evidence>
<dbReference type="GO" id="GO:0015074">
    <property type="term" value="P:DNA integration"/>
    <property type="evidence" value="ECO:0007669"/>
    <property type="project" value="InterPro"/>
</dbReference>
<dbReference type="InterPro" id="IPR002104">
    <property type="entry name" value="Integrase_catalytic"/>
</dbReference>
<feature type="domain" description="Reverse transcriptase" evidence="3">
    <location>
        <begin position="129"/>
        <end position="312"/>
    </location>
</feature>
<dbReference type="Gene3D" id="3.30.70.270">
    <property type="match status" value="1"/>
</dbReference>
<dbReference type="SUPFAM" id="SSF56672">
    <property type="entry name" value="DNA/RNA polymerases"/>
    <property type="match status" value="1"/>
</dbReference>
<dbReference type="GO" id="GO:0006310">
    <property type="term" value="P:DNA recombination"/>
    <property type="evidence" value="ECO:0007669"/>
    <property type="project" value="UniProtKB-KW"/>
</dbReference>
<evidence type="ECO:0000259" key="4">
    <source>
        <dbReference type="PROSITE" id="PS51898"/>
    </source>
</evidence>
<keyword evidence="1" id="KW-0233">DNA recombination</keyword>
<dbReference type="PROSITE" id="PS50878">
    <property type="entry name" value="RT_POL"/>
    <property type="match status" value="1"/>
</dbReference>
<dbReference type="SUPFAM" id="SSF56349">
    <property type="entry name" value="DNA breaking-rejoining enzymes"/>
    <property type="match status" value="1"/>
</dbReference>
<dbReference type="Pfam" id="PF00589">
    <property type="entry name" value="Phage_integrase"/>
    <property type="match status" value="1"/>
</dbReference>
<dbReference type="CDD" id="cd03714">
    <property type="entry name" value="RT_DIRS1"/>
    <property type="match status" value="1"/>
</dbReference>
<dbReference type="PROSITE" id="PS51898">
    <property type="entry name" value="TYR_RECOMBINASE"/>
    <property type="match status" value="1"/>
</dbReference>
<dbReference type="AlphaFoldDB" id="A0AA36GKI5"/>
<dbReference type="PANTHER" id="PTHR33050">
    <property type="entry name" value="REVERSE TRANSCRIPTASE DOMAIN-CONTAINING PROTEIN"/>
    <property type="match status" value="1"/>
</dbReference>
<evidence type="ECO:0000259" key="3">
    <source>
        <dbReference type="PROSITE" id="PS50878"/>
    </source>
</evidence>
<feature type="region of interest" description="Disordered" evidence="2">
    <location>
        <begin position="1"/>
        <end position="22"/>
    </location>
</feature>
<organism evidence="5 6">
    <name type="scientific">Cylicocyclus nassatus</name>
    <name type="common">Nematode worm</name>
    <dbReference type="NCBI Taxonomy" id="53992"/>
    <lineage>
        <taxon>Eukaryota</taxon>
        <taxon>Metazoa</taxon>
        <taxon>Ecdysozoa</taxon>
        <taxon>Nematoda</taxon>
        <taxon>Chromadorea</taxon>
        <taxon>Rhabditida</taxon>
        <taxon>Rhabditina</taxon>
        <taxon>Rhabditomorpha</taxon>
        <taxon>Strongyloidea</taxon>
        <taxon>Strongylidae</taxon>
        <taxon>Cylicocyclus</taxon>
    </lineage>
</organism>
<dbReference type="Gene3D" id="3.10.10.10">
    <property type="entry name" value="HIV Type 1 Reverse Transcriptase, subunit A, domain 1"/>
    <property type="match status" value="1"/>
</dbReference>
<dbReference type="EMBL" id="CATQJL010000112">
    <property type="protein sequence ID" value="CAJ0592617.1"/>
    <property type="molecule type" value="Genomic_DNA"/>
</dbReference>
<dbReference type="GO" id="GO:0003677">
    <property type="term" value="F:DNA binding"/>
    <property type="evidence" value="ECO:0007669"/>
    <property type="project" value="InterPro"/>
</dbReference>
<dbReference type="PANTHER" id="PTHR33050:SF7">
    <property type="entry name" value="RIBONUCLEASE H"/>
    <property type="match status" value="1"/>
</dbReference>
<evidence type="ECO:0000313" key="5">
    <source>
        <dbReference type="EMBL" id="CAJ0592617.1"/>
    </source>
</evidence>
<feature type="domain" description="Tyr recombinase" evidence="4">
    <location>
        <begin position="551"/>
        <end position="734"/>
    </location>
</feature>
<evidence type="ECO:0000313" key="6">
    <source>
        <dbReference type="Proteomes" id="UP001176961"/>
    </source>
</evidence>
<reference evidence="5" key="1">
    <citation type="submission" date="2023-07" db="EMBL/GenBank/DDBJ databases">
        <authorList>
            <consortium name="CYATHOMIX"/>
        </authorList>
    </citation>
    <scope>NUCLEOTIDE SEQUENCE</scope>
    <source>
        <strain evidence="5">N/A</strain>
    </source>
</reference>